<dbReference type="RefSeq" id="WP_326830839.1">
    <property type="nucleotide sequence ID" value="NZ_VUNH01000001.1"/>
</dbReference>
<keyword evidence="15" id="KW-1185">Reference proteome</keyword>
<protein>
    <recommendedName>
        <fullName evidence="9">GTPase Obg</fullName>
        <ecNumber evidence="9">3.6.5.-</ecNumber>
    </recommendedName>
    <alternativeName>
        <fullName evidence="9">GTP-binding protein Obg</fullName>
    </alternativeName>
</protein>
<evidence type="ECO:0000256" key="1">
    <source>
        <dbReference type="ARBA" id="ARBA00001946"/>
    </source>
</evidence>
<dbReference type="Proteomes" id="UP000473699">
    <property type="component" value="Unassembled WGS sequence"/>
</dbReference>
<dbReference type="Gene3D" id="3.30.300.350">
    <property type="entry name" value="GTP-binding protein OBG, C-terminal domain"/>
    <property type="match status" value="1"/>
</dbReference>
<evidence type="ECO:0000259" key="12">
    <source>
        <dbReference type="PROSITE" id="PS51881"/>
    </source>
</evidence>
<keyword evidence="5 9" id="KW-0547">Nucleotide-binding</keyword>
<dbReference type="InterPro" id="IPR031167">
    <property type="entry name" value="G_OBG"/>
</dbReference>
<dbReference type="GO" id="GO:0003924">
    <property type="term" value="F:GTPase activity"/>
    <property type="evidence" value="ECO:0007669"/>
    <property type="project" value="UniProtKB-UniRule"/>
</dbReference>
<evidence type="ECO:0000256" key="7">
    <source>
        <dbReference type="ARBA" id="ARBA00022842"/>
    </source>
</evidence>
<dbReference type="Pfam" id="PF01926">
    <property type="entry name" value="MMR_HSR1"/>
    <property type="match status" value="1"/>
</dbReference>
<sequence length="433" mass="46762">MFSLKFVDLVRIHVKAGHGGDGCVSFRREKFVPKGGPDGGNGGDGGSVIVEAAQNLLTLADYQYTRRFAAERGVSGSGALCYGANGKDLTIYVPCGTVVYDAGTDAPLADLVEPGDRCVVARGGRGGKGNAHFASSQRRAPRFSEKGEAGEERDITFELKMIADVALVGLPNAGKSSLLKAISNANPKIAGYPFTTLTPNLGVLAVDDQKIILADVPGLIEGAHENKGLGLYFLRHIERTRVNVHVLDLSEGNFDTIVNQWHVVLDEFRHYGAGLAERPGIIALNKVDLLSDAGVVRQLREFFAGKGLRAIVTSALRGDGIEDLIDEIVKVVRANPRPKGSYRLYDAPLDVDSISSGKPRIVKEDEGVYRVVHPRIEKAVARYDFSQEEAPLRLLRLLRQFKVEDLLEEAGAAAGDTVNIGETSFTFEPERAL</sequence>
<dbReference type="GO" id="GO:0005737">
    <property type="term" value="C:cytoplasm"/>
    <property type="evidence" value="ECO:0007669"/>
    <property type="project" value="UniProtKB-SubCell"/>
</dbReference>
<comment type="cofactor">
    <cofactor evidence="1 9">
        <name>Mg(2+)</name>
        <dbReference type="ChEBI" id="CHEBI:18420"/>
    </cofactor>
</comment>
<dbReference type="InterPro" id="IPR006169">
    <property type="entry name" value="GTP1_OBG_dom"/>
</dbReference>
<evidence type="ECO:0000256" key="3">
    <source>
        <dbReference type="ARBA" id="ARBA00022490"/>
    </source>
</evidence>
<dbReference type="EC" id="3.6.5.-" evidence="9"/>
<keyword evidence="4 9" id="KW-0479">Metal-binding</keyword>
<dbReference type="SUPFAM" id="SSF82051">
    <property type="entry name" value="Obg GTP-binding protein N-terminal domain"/>
    <property type="match status" value="1"/>
</dbReference>
<dbReference type="GO" id="GO:0000287">
    <property type="term" value="F:magnesium ion binding"/>
    <property type="evidence" value="ECO:0007669"/>
    <property type="project" value="InterPro"/>
</dbReference>
<dbReference type="Gene3D" id="2.70.210.12">
    <property type="entry name" value="GTP1/OBG domain"/>
    <property type="match status" value="1"/>
</dbReference>
<dbReference type="EMBL" id="VUNH01000001">
    <property type="protein sequence ID" value="MST54689.1"/>
    <property type="molecule type" value="Genomic_DNA"/>
</dbReference>
<dbReference type="Gene3D" id="3.40.50.300">
    <property type="entry name" value="P-loop containing nucleotide triphosphate hydrolases"/>
    <property type="match status" value="1"/>
</dbReference>
<dbReference type="InterPro" id="IPR045086">
    <property type="entry name" value="OBG_GTPase"/>
</dbReference>
<dbReference type="HAMAP" id="MF_01454">
    <property type="entry name" value="GTPase_Obg"/>
    <property type="match status" value="1"/>
</dbReference>
<comment type="similarity">
    <text evidence="2 9">Belongs to the TRAFAC class OBG-HflX-like GTPase superfamily. OBG GTPase family.</text>
</comment>
<feature type="binding site" evidence="9">
    <location>
        <position position="196"/>
    </location>
    <ligand>
        <name>Mg(2+)</name>
        <dbReference type="ChEBI" id="CHEBI:18420"/>
    </ligand>
</feature>
<accession>A0A6L5Y8Q5</accession>
<feature type="domain" description="OCT" evidence="12">
    <location>
        <begin position="346"/>
        <end position="429"/>
    </location>
</feature>
<dbReference type="GO" id="GO:0005525">
    <property type="term" value="F:GTP binding"/>
    <property type="evidence" value="ECO:0007669"/>
    <property type="project" value="UniProtKB-UniRule"/>
</dbReference>
<dbReference type="NCBIfam" id="NF008955">
    <property type="entry name" value="PRK12297.1"/>
    <property type="match status" value="1"/>
</dbReference>
<feature type="binding site" evidence="9">
    <location>
        <position position="176"/>
    </location>
    <ligand>
        <name>Mg(2+)</name>
        <dbReference type="ChEBI" id="CHEBI:18420"/>
    </ligand>
</feature>
<comment type="subunit">
    <text evidence="9">Monomer.</text>
</comment>
<dbReference type="InterPro" id="IPR006073">
    <property type="entry name" value="GTP-bd"/>
</dbReference>
<feature type="binding site" evidence="9">
    <location>
        <begin position="169"/>
        <end position="176"/>
    </location>
    <ligand>
        <name>GTP</name>
        <dbReference type="ChEBI" id="CHEBI:37565"/>
    </ligand>
</feature>
<comment type="subcellular location">
    <subcellularLocation>
        <location evidence="9">Cytoplasm</location>
    </subcellularLocation>
</comment>
<dbReference type="NCBIfam" id="TIGR03595">
    <property type="entry name" value="Obg_CgtA_exten"/>
    <property type="match status" value="1"/>
</dbReference>
<evidence type="ECO:0000256" key="4">
    <source>
        <dbReference type="ARBA" id="ARBA00022723"/>
    </source>
</evidence>
<dbReference type="SUPFAM" id="SSF52540">
    <property type="entry name" value="P-loop containing nucleoside triphosphate hydrolases"/>
    <property type="match status" value="1"/>
</dbReference>
<dbReference type="PRINTS" id="PR00326">
    <property type="entry name" value="GTP1OBG"/>
</dbReference>
<dbReference type="PROSITE" id="PS51883">
    <property type="entry name" value="OBG"/>
    <property type="match status" value="1"/>
</dbReference>
<dbReference type="AlphaFoldDB" id="A0A6L5Y8Q5"/>
<comment type="caution">
    <text evidence="14">The sequence shown here is derived from an EMBL/GenBank/DDBJ whole genome shotgun (WGS) entry which is preliminary data.</text>
</comment>
<keyword evidence="7 9" id="KW-0460">Magnesium</keyword>
<dbReference type="SUPFAM" id="SSF102741">
    <property type="entry name" value="Obg GTP-binding protein C-terminal domain"/>
    <property type="match status" value="1"/>
</dbReference>
<dbReference type="PROSITE" id="PS51881">
    <property type="entry name" value="OCT"/>
    <property type="match status" value="1"/>
</dbReference>
<dbReference type="CDD" id="cd01898">
    <property type="entry name" value="Obg"/>
    <property type="match status" value="1"/>
</dbReference>
<name>A0A6L5Y8Q5_9BACT</name>
<proteinExistence type="inferred from homology"/>
<evidence type="ECO:0000313" key="15">
    <source>
        <dbReference type="Proteomes" id="UP000473699"/>
    </source>
</evidence>
<dbReference type="InterPro" id="IPR036726">
    <property type="entry name" value="GTP1_OBG_dom_sf"/>
</dbReference>
<dbReference type="InterPro" id="IPR015349">
    <property type="entry name" value="OCT_dom"/>
</dbReference>
<feature type="binding site" evidence="9">
    <location>
        <begin position="314"/>
        <end position="316"/>
    </location>
    <ligand>
        <name>GTP</name>
        <dbReference type="ChEBI" id="CHEBI:37565"/>
    </ligand>
</feature>
<feature type="binding site" evidence="9">
    <location>
        <begin position="194"/>
        <end position="198"/>
    </location>
    <ligand>
        <name>GTP</name>
        <dbReference type="ChEBI" id="CHEBI:37565"/>
    </ligand>
</feature>
<gene>
    <name evidence="14" type="primary">obgE</name>
    <name evidence="9" type="synonym">obg</name>
    <name evidence="14" type="ORF">FYJ74_01290</name>
</gene>
<feature type="domain" description="Obg" evidence="13">
    <location>
        <begin position="4"/>
        <end position="162"/>
    </location>
</feature>
<evidence type="ECO:0000313" key="14">
    <source>
        <dbReference type="EMBL" id="MST54689.1"/>
    </source>
</evidence>
<keyword evidence="3 9" id="KW-0963">Cytoplasm</keyword>
<organism evidence="14 15">
    <name type="scientific">Pyramidobacter porci</name>
    <dbReference type="NCBI Taxonomy" id="2605789"/>
    <lineage>
        <taxon>Bacteria</taxon>
        <taxon>Thermotogati</taxon>
        <taxon>Synergistota</taxon>
        <taxon>Synergistia</taxon>
        <taxon>Synergistales</taxon>
        <taxon>Dethiosulfovibrionaceae</taxon>
        <taxon>Pyramidobacter</taxon>
    </lineage>
</organism>
<dbReference type="PANTHER" id="PTHR11702:SF31">
    <property type="entry name" value="MITOCHONDRIAL RIBOSOME-ASSOCIATED GTPASE 2"/>
    <property type="match status" value="1"/>
</dbReference>
<dbReference type="InterPro" id="IPR027417">
    <property type="entry name" value="P-loop_NTPase"/>
</dbReference>
<evidence type="ECO:0000256" key="2">
    <source>
        <dbReference type="ARBA" id="ARBA00007699"/>
    </source>
</evidence>
<evidence type="ECO:0000256" key="6">
    <source>
        <dbReference type="ARBA" id="ARBA00022801"/>
    </source>
</evidence>
<evidence type="ECO:0000256" key="8">
    <source>
        <dbReference type="ARBA" id="ARBA00023134"/>
    </source>
</evidence>
<keyword evidence="8 9" id="KW-0342">GTP-binding</keyword>
<evidence type="ECO:0000259" key="11">
    <source>
        <dbReference type="PROSITE" id="PS51710"/>
    </source>
</evidence>
<dbReference type="NCBIfam" id="NF008954">
    <property type="entry name" value="PRK12296.1"/>
    <property type="match status" value="1"/>
</dbReference>
<keyword evidence="6 9" id="KW-0378">Hydrolase</keyword>
<dbReference type="InterPro" id="IPR036346">
    <property type="entry name" value="GTP-bd_prot_GTP1/OBG_C_sf"/>
</dbReference>
<feature type="region of interest" description="Disordered" evidence="10">
    <location>
        <begin position="129"/>
        <end position="148"/>
    </location>
</feature>
<dbReference type="Pfam" id="PF09269">
    <property type="entry name" value="DUF1967"/>
    <property type="match status" value="1"/>
</dbReference>
<evidence type="ECO:0000256" key="5">
    <source>
        <dbReference type="ARBA" id="ARBA00022741"/>
    </source>
</evidence>
<evidence type="ECO:0000256" key="9">
    <source>
        <dbReference type="HAMAP-Rule" id="MF_01454"/>
    </source>
</evidence>
<feature type="binding site" evidence="9">
    <location>
        <begin position="215"/>
        <end position="218"/>
    </location>
    <ligand>
        <name>GTP</name>
        <dbReference type="ChEBI" id="CHEBI:37565"/>
    </ligand>
</feature>
<reference evidence="14 15" key="1">
    <citation type="submission" date="2019-08" db="EMBL/GenBank/DDBJ databases">
        <title>In-depth cultivation of the pig gut microbiome towards novel bacterial diversity and tailored functional studies.</title>
        <authorList>
            <person name="Wylensek D."/>
            <person name="Hitch T.C.A."/>
            <person name="Clavel T."/>
        </authorList>
    </citation>
    <scope>NUCLEOTIDE SEQUENCE [LARGE SCALE GENOMIC DNA]</scope>
    <source>
        <strain evidence="14 15">SM-530-WT-4B</strain>
    </source>
</reference>
<evidence type="ECO:0000256" key="10">
    <source>
        <dbReference type="SAM" id="MobiDB-lite"/>
    </source>
</evidence>
<dbReference type="NCBIfam" id="NF008956">
    <property type="entry name" value="PRK12299.1"/>
    <property type="match status" value="1"/>
</dbReference>
<dbReference type="GO" id="GO:0042254">
    <property type="term" value="P:ribosome biogenesis"/>
    <property type="evidence" value="ECO:0007669"/>
    <property type="project" value="UniProtKB-UniRule"/>
</dbReference>
<dbReference type="InterPro" id="IPR014100">
    <property type="entry name" value="GTP-bd_Obg/CgtA"/>
</dbReference>
<dbReference type="PROSITE" id="PS51710">
    <property type="entry name" value="G_OBG"/>
    <property type="match status" value="1"/>
</dbReference>
<feature type="binding site" evidence="9">
    <location>
        <begin position="285"/>
        <end position="288"/>
    </location>
    <ligand>
        <name>GTP</name>
        <dbReference type="ChEBI" id="CHEBI:37565"/>
    </ligand>
</feature>
<dbReference type="PANTHER" id="PTHR11702">
    <property type="entry name" value="DEVELOPMENTALLY REGULATED GTP-BINDING PROTEIN-RELATED"/>
    <property type="match status" value="1"/>
</dbReference>
<evidence type="ECO:0000259" key="13">
    <source>
        <dbReference type="PROSITE" id="PS51883"/>
    </source>
</evidence>
<dbReference type="NCBIfam" id="TIGR02729">
    <property type="entry name" value="Obg_CgtA"/>
    <property type="match status" value="1"/>
</dbReference>
<dbReference type="FunFam" id="2.70.210.12:FF:000001">
    <property type="entry name" value="GTPase Obg"/>
    <property type="match status" value="1"/>
</dbReference>
<dbReference type="Pfam" id="PF01018">
    <property type="entry name" value="GTP1_OBG"/>
    <property type="match status" value="1"/>
</dbReference>
<comment type="function">
    <text evidence="9">An essential GTPase which binds GTP, GDP and possibly (p)ppGpp with moderate affinity, with high nucleotide exchange rates and a fairly low GTP hydrolysis rate. Plays a role in control of the cell cycle, stress response, ribosome biogenesis and in those bacteria that undergo differentiation, in morphogenesis control.</text>
</comment>
<feature type="domain" description="OBG-type G" evidence="11">
    <location>
        <begin position="163"/>
        <end position="333"/>
    </location>
</feature>